<name>A0A2V1GY20_9GAMM</name>
<dbReference type="OrthoDB" id="5070127at2"/>
<dbReference type="InterPro" id="IPR036568">
    <property type="entry name" value="GGCT-like_sf"/>
</dbReference>
<dbReference type="Proteomes" id="UP000244906">
    <property type="component" value="Unassembled WGS sequence"/>
</dbReference>
<accession>A0A2V1GY20</accession>
<organism evidence="2 3">
    <name type="scientific">Pelagibaculum spongiae</name>
    <dbReference type="NCBI Taxonomy" id="2080658"/>
    <lineage>
        <taxon>Bacteria</taxon>
        <taxon>Pseudomonadati</taxon>
        <taxon>Pseudomonadota</taxon>
        <taxon>Gammaproteobacteria</taxon>
        <taxon>Oceanospirillales</taxon>
        <taxon>Pelagibaculum</taxon>
    </lineage>
</organism>
<evidence type="ECO:0000313" key="3">
    <source>
        <dbReference type="Proteomes" id="UP000244906"/>
    </source>
</evidence>
<evidence type="ECO:0000313" key="2">
    <source>
        <dbReference type="EMBL" id="PVZ70227.1"/>
    </source>
</evidence>
<protein>
    <recommendedName>
        <fullName evidence="1">Gamma-glutamylcyclotransferase AIG2-like domain-containing protein</fullName>
    </recommendedName>
</protein>
<comment type="caution">
    <text evidence="2">The sequence shown here is derived from an EMBL/GenBank/DDBJ whole genome shotgun (WGS) entry which is preliminary data.</text>
</comment>
<dbReference type="AlphaFoldDB" id="A0A2V1GY20"/>
<dbReference type="InterPro" id="IPR009288">
    <property type="entry name" value="AIG2-like_dom"/>
</dbReference>
<dbReference type="RefSeq" id="WP_116686300.1">
    <property type="nucleotide sequence ID" value="NZ_CAWNYD010000002.1"/>
</dbReference>
<evidence type="ECO:0000259" key="1">
    <source>
        <dbReference type="Pfam" id="PF06094"/>
    </source>
</evidence>
<dbReference type="InterPro" id="IPR013024">
    <property type="entry name" value="GGCT-like"/>
</dbReference>
<dbReference type="SUPFAM" id="SSF110857">
    <property type="entry name" value="Gamma-glutamyl cyclotransferase-like"/>
    <property type="match status" value="1"/>
</dbReference>
<sequence>MSQQQSCNASLQTLADTINQQRIEVGYCPSEELMSYDRYLVVYASLAPGAVNQHILEPLDGSWSKATVVGELVENKVDNHWAAMCLKTEQGTDIEVQLFTCDQLAEHWNEIDAFEGDSYRRLLTPITLQDGSCLLANIYTLK</sequence>
<proteinExistence type="predicted"/>
<gene>
    <name evidence="2" type="ORF">DC094_06395</name>
</gene>
<feature type="domain" description="Gamma-glutamylcyclotransferase AIG2-like" evidence="1">
    <location>
        <begin position="41"/>
        <end position="141"/>
    </location>
</feature>
<dbReference type="CDD" id="cd06661">
    <property type="entry name" value="GGCT_like"/>
    <property type="match status" value="1"/>
</dbReference>
<dbReference type="EMBL" id="QDDL01000002">
    <property type="protein sequence ID" value="PVZ70227.1"/>
    <property type="molecule type" value="Genomic_DNA"/>
</dbReference>
<dbReference type="Gene3D" id="3.10.490.10">
    <property type="entry name" value="Gamma-glutamyl cyclotransferase-like"/>
    <property type="match status" value="1"/>
</dbReference>
<dbReference type="Pfam" id="PF06094">
    <property type="entry name" value="GGACT"/>
    <property type="match status" value="1"/>
</dbReference>
<keyword evidence="3" id="KW-1185">Reference proteome</keyword>
<reference evidence="2 3" key="1">
    <citation type="submission" date="2018-04" db="EMBL/GenBank/DDBJ databases">
        <title>Thalassorhabdus spongiae gen. nov., sp. nov., isolated from a marine sponge in South-West Iceland.</title>
        <authorList>
            <person name="Knobloch S."/>
            <person name="Daussin A."/>
            <person name="Johannsson R."/>
            <person name="Marteinsson V.T."/>
        </authorList>
    </citation>
    <scope>NUCLEOTIDE SEQUENCE [LARGE SCALE GENOMIC DNA]</scope>
    <source>
        <strain evidence="2 3">Hp12</strain>
    </source>
</reference>